<evidence type="ECO:0000256" key="2">
    <source>
        <dbReference type="ARBA" id="ARBA00022692"/>
    </source>
</evidence>
<feature type="transmembrane region" description="Helical" evidence="5">
    <location>
        <begin position="179"/>
        <end position="198"/>
    </location>
</feature>
<proteinExistence type="predicted"/>
<dbReference type="GO" id="GO:0016020">
    <property type="term" value="C:membrane"/>
    <property type="evidence" value="ECO:0007669"/>
    <property type="project" value="UniProtKB-SubCell"/>
</dbReference>
<keyword evidence="2 5" id="KW-0812">Transmembrane</keyword>
<feature type="transmembrane region" description="Helical" evidence="5">
    <location>
        <begin position="34"/>
        <end position="54"/>
    </location>
</feature>
<dbReference type="AlphaFoldDB" id="A0A2M6YRA8"/>
<comment type="caution">
    <text evidence="7">The sequence shown here is derived from an EMBL/GenBank/DDBJ whole genome shotgun (WGS) entry which is preliminary data.</text>
</comment>
<keyword evidence="4 5" id="KW-0472">Membrane</keyword>
<feature type="transmembrane region" description="Helical" evidence="5">
    <location>
        <begin position="370"/>
        <end position="390"/>
    </location>
</feature>
<gene>
    <name evidence="7" type="ORF">COT03_01590</name>
</gene>
<feature type="transmembrane region" description="Helical" evidence="5">
    <location>
        <begin position="127"/>
        <end position="150"/>
    </location>
</feature>
<feature type="domain" description="O-antigen ligase-related" evidence="6">
    <location>
        <begin position="205"/>
        <end position="350"/>
    </location>
</feature>
<evidence type="ECO:0000313" key="8">
    <source>
        <dbReference type="Proteomes" id="UP000229502"/>
    </source>
</evidence>
<name>A0A2M6YRA8_9BACT</name>
<dbReference type="InterPro" id="IPR051533">
    <property type="entry name" value="WaaL-like"/>
</dbReference>
<accession>A0A2M6YRA8</accession>
<sequence length="416" mass="47586">MNEILLSLLVLSLPLQFGRHFWLKNSYIFGLKVDYLSPTLYFQDILIVFLVVQYFRKNPPRFNRKVFLFSIFYFLFSIFNILFSLTPLLSLFAWLRISEFILLGLVVSKNSHKVLEILGKTLPVGLIFEFGLGFVQTLTQSSVGGFFWFLGERTFNVLSPGIARGVWLGNVFLRPYGTFSHPNSLAGFILVAIILTLSKKKLNLLDKLSVSLGFALIILCFSRTVWLVVLTLEIYFVLSKIFLGFKAGFRSKKLSLNFPYLFSLSSILVTIFLFLRTTMEASSFENRRRLAEYAFTIIKQNPLFGIGANSFIISLAQKNTAWQWFYWLQPVHNIFLLAASETGLIGLVAFSMFLALSLGNLVKKRSPSSFYLLTSIFGILFTGLFDHYWLTLIQNQLLFVVVLGLSWGQENVKIVR</sequence>
<dbReference type="PANTHER" id="PTHR37422:SF13">
    <property type="entry name" value="LIPOPOLYSACCHARIDE BIOSYNTHESIS PROTEIN PA4999-RELATED"/>
    <property type="match status" value="1"/>
</dbReference>
<feature type="transmembrane region" description="Helical" evidence="5">
    <location>
        <begin position="210"/>
        <end position="238"/>
    </location>
</feature>
<protein>
    <recommendedName>
        <fullName evidence="6">O-antigen ligase-related domain-containing protein</fullName>
    </recommendedName>
</protein>
<evidence type="ECO:0000313" key="7">
    <source>
        <dbReference type="EMBL" id="PIU35124.1"/>
    </source>
</evidence>
<evidence type="ECO:0000256" key="1">
    <source>
        <dbReference type="ARBA" id="ARBA00004141"/>
    </source>
</evidence>
<dbReference type="EMBL" id="PEWZ01000080">
    <property type="protein sequence ID" value="PIU35124.1"/>
    <property type="molecule type" value="Genomic_DNA"/>
</dbReference>
<reference evidence="8" key="1">
    <citation type="submission" date="2017-09" db="EMBL/GenBank/DDBJ databases">
        <title>Depth-based differentiation of microbial function through sediment-hosted aquifers and enrichment of novel symbionts in the deep terrestrial subsurface.</title>
        <authorList>
            <person name="Probst A.J."/>
            <person name="Ladd B."/>
            <person name="Jarett J.K."/>
            <person name="Geller-Mcgrath D.E."/>
            <person name="Sieber C.M.K."/>
            <person name="Emerson J.B."/>
            <person name="Anantharaman K."/>
            <person name="Thomas B.C."/>
            <person name="Malmstrom R."/>
            <person name="Stieglmeier M."/>
            <person name="Klingl A."/>
            <person name="Woyke T."/>
            <person name="Ryan C.M."/>
            <person name="Banfield J.F."/>
        </authorList>
    </citation>
    <scope>NUCLEOTIDE SEQUENCE [LARGE SCALE GENOMIC DNA]</scope>
</reference>
<feature type="transmembrane region" description="Helical" evidence="5">
    <location>
        <begin position="66"/>
        <end position="85"/>
    </location>
</feature>
<dbReference type="Pfam" id="PF04932">
    <property type="entry name" value="Wzy_C"/>
    <property type="match status" value="1"/>
</dbReference>
<dbReference type="PANTHER" id="PTHR37422">
    <property type="entry name" value="TEICHURONIC ACID BIOSYNTHESIS PROTEIN TUAE"/>
    <property type="match status" value="1"/>
</dbReference>
<evidence type="ECO:0000256" key="3">
    <source>
        <dbReference type="ARBA" id="ARBA00022989"/>
    </source>
</evidence>
<evidence type="ECO:0000256" key="4">
    <source>
        <dbReference type="ARBA" id="ARBA00023136"/>
    </source>
</evidence>
<keyword evidence="3 5" id="KW-1133">Transmembrane helix</keyword>
<feature type="transmembrane region" description="Helical" evidence="5">
    <location>
        <begin position="258"/>
        <end position="278"/>
    </location>
</feature>
<dbReference type="InterPro" id="IPR007016">
    <property type="entry name" value="O-antigen_ligase-rel_domated"/>
</dbReference>
<evidence type="ECO:0000259" key="6">
    <source>
        <dbReference type="Pfam" id="PF04932"/>
    </source>
</evidence>
<dbReference type="Proteomes" id="UP000229502">
    <property type="component" value="Unassembled WGS sequence"/>
</dbReference>
<feature type="transmembrane region" description="Helical" evidence="5">
    <location>
        <begin position="334"/>
        <end position="358"/>
    </location>
</feature>
<organism evidence="7 8">
    <name type="scientific">Candidatus Shapirobacteria bacterium CG07_land_8_20_14_0_80_39_18</name>
    <dbReference type="NCBI Taxonomy" id="1974882"/>
    <lineage>
        <taxon>Bacteria</taxon>
        <taxon>Candidatus Shapironibacteriota</taxon>
    </lineage>
</organism>
<evidence type="ECO:0000256" key="5">
    <source>
        <dbReference type="SAM" id="Phobius"/>
    </source>
</evidence>
<comment type="subcellular location">
    <subcellularLocation>
        <location evidence="1">Membrane</location>
        <topology evidence="1">Multi-pass membrane protein</topology>
    </subcellularLocation>
</comment>